<evidence type="ECO:0000313" key="10">
    <source>
        <dbReference type="EMBL" id="SPO06387.1"/>
    </source>
</evidence>
<evidence type="ECO:0000256" key="8">
    <source>
        <dbReference type="SAM" id="Phobius"/>
    </source>
</evidence>
<dbReference type="PIRSF" id="PIRSF006060">
    <property type="entry name" value="AA_transporter"/>
    <property type="match status" value="1"/>
</dbReference>
<keyword evidence="11" id="KW-1185">Reference proteome</keyword>
<sequence>MSDGVFTEKTGPPSPAVGPASAMYGNNSSGDVEIGEAGLERSLSSRHLQFIAIGGTIGTGIFIGLGNALATAGPVSLLIAFAFIGSVVFSVMVSLGEMAAFMPVAGSFTIYATRLVDPALGFSMGWMYWFSWAITYALELTAAGLIIEYWLPNLNIAVWIAVFWFIFSAVNFLPVRWFAEIEMWFSSIKVVTVMGFIIFAICVNAGVGDEGYIGFKYWHHPGPFAEYMVEGATGKFVGFWAVLVTAAFTFQGAELVGVGAGETKNPEKAIPSAIRWTFWGIFVLFLLTVFFVGINLPYDLEDLGTDATDASASPLVLIAKRAGVPVLAHIINAVLLTAVLTAANSNVYSSSRILVALGEEGLAPAFVKRTNRYGTPYVSVALCSLMGLLGFLNLSANGEKAFTWLLNISSTSAIITWAGINVCHIRFLAITKAQGIDRKGLPYRAPWQPWLSWYGLFMNTLIVLTSGFTVFIQWDTSDFFVYYISVILWVVLYAGYKLICRSKVMPLLEADVSIGKGVRYEMRA</sequence>
<evidence type="ECO:0000256" key="1">
    <source>
        <dbReference type="ARBA" id="ARBA00004141"/>
    </source>
</evidence>
<keyword evidence="6 8" id="KW-0472">Membrane</keyword>
<reference evidence="10" key="1">
    <citation type="submission" date="2018-03" db="EMBL/GenBank/DDBJ databases">
        <authorList>
            <person name="Guldener U."/>
        </authorList>
    </citation>
    <scope>NUCLEOTIDE SEQUENCE</scope>
</reference>
<keyword evidence="3 8" id="KW-0812">Transmembrane</keyword>
<keyword evidence="2" id="KW-0813">Transport</keyword>
<evidence type="ECO:0000256" key="3">
    <source>
        <dbReference type="ARBA" id="ARBA00022692"/>
    </source>
</evidence>
<dbReference type="Gene3D" id="1.20.1740.10">
    <property type="entry name" value="Amino acid/polyamine transporter I"/>
    <property type="match status" value="1"/>
</dbReference>
<feature type="transmembrane region" description="Helical" evidence="8">
    <location>
        <begin position="126"/>
        <end position="150"/>
    </location>
</feature>
<feature type="transmembrane region" description="Helical" evidence="8">
    <location>
        <begin position="76"/>
        <end position="105"/>
    </location>
</feature>
<feature type="transmembrane region" description="Helical" evidence="8">
    <location>
        <begin position="190"/>
        <end position="207"/>
    </location>
</feature>
<feature type="transmembrane region" description="Helical" evidence="8">
    <location>
        <begin position="450"/>
        <end position="474"/>
    </location>
</feature>
<feature type="transmembrane region" description="Helical" evidence="8">
    <location>
        <begin position="402"/>
        <end position="429"/>
    </location>
</feature>
<name>A0AAE8N7N6_9PEZI</name>
<proteinExistence type="predicted"/>
<evidence type="ECO:0000256" key="4">
    <source>
        <dbReference type="ARBA" id="ARBA00022970"/>
    </source>
</evidence>
<feature type="transmembrane region" description="Helical" evidence="8">
    <location>
        <begin position="237"/>
        <end position="261"/>
    </location>
</feature>
<dbReference type="PANTHER" id="PTHR43341">
    <property type="entry name" value="AMINO ACID PERMEASE"/>
    <property type="match status" value="1"/>
</dbReference>
<evidence type="ECO:0000256" key="5">
    <source>
        <dbReference type="ARBA" id="ARBA00022989"/>
    </source>
</evidence>
<feature type="transmembrane region" description="Helical" evidence="8">
    <location>
        <begin position="50"/>
        <end position="70"/>
    </location>
</feature>
<dbReference type="PROSITE" id="PS00218">
    <property type="entry name" value="AMINO_ACID_PERMEASE_1"/>
    <property type="match status" value="1"/>
</dbReference>
<feature type="region of interest" description="Disordered" evidence="7">
    <location>
        <begin position="1"/>
        <end position="22"/>
    </location>
</feature>
<dbReference type="Proteomes" id="UP001187682">
    <property type="component" value="Unassembled WGS sequence"/>
</dbReference>
<dbReference type="GO" id="GO:0016020">
    <property type="term" value="C:membrane"/>
    <property type="evidence" value="ECO:0007669"/>
    <property type="project" value="UniProtKB-SubCell"/>
</dbReference>
<dbReference type="AlphaFoldDB" id="A0AAE8N7N6"/>
<dbReference type="InterPro" id="IPR004840">
    <property type="entry name" value="Amino_acid_permease_CS"/>
</dbReference>
<dbReference type="InterPro" id="IPR004841">
    <property type="entry name" value="AA-permease/SLC12A_dom"/>
</dbReference>
<feature type="transmembrane region" description="Helical" evidence="8">
    <location>
        <begin position="273"/>
        <end position="294"/>
    </location>
</feature>
<comment type="subcellular location">
    <subcellularLocation>
        <location evidence="1">Membrane</location>
        <topology evidence="1">Multi-pass membrane protein</topology>
    </subcellularLocation>
</comment>
<comment type="caution">
    <text evidence="10">The sequence shown here is derived from an EMBL/GenBank/DDBJ whole genome shotgun (WGS) entry which is preliminary data.</text>
</comment>
<dbReference type="GO" id="GO:0015171">
    <property type="term" value="F:amino acid transmembrane transporter activity"/>
    <property type="evidence" value="ECO:0007669"/>
    <property type="project" value="TreeGrafter"/>
</dbReference>
<dbReference type="EMBL" id="ONZQ02000015">
    <property type="protein sequence ID" value="SPO06387.1"/>
    <property type="molecule type" value="Genomic_DNA"/>
</dbReference>
<dbReference type="Pfam" id="PF00324">
    <property type="entry name" value="AA_permease"/>
    <property type="match status" value="1"/>
</dbReference>
<feature type="transmembrane region" description="Helical" evidence="8">
    <location>
        <begin position="322"/>
        <end position="343"/>
    </location>
</feature>
<evidence type="ECO:0000259" key="9">
    <source>
        <dbReference type="Pfam" id="PF00324"/>
    </source>
</evidence>
<feature type="transmembrane region" description="Helical" evidence="8">
    <location>
        <begin position="480"/>
        <end position="499"/>
    </location>
</feature>
<dbReference type="InterPro" id="IPR050524">
    <property type="entry name" value="APC_YAT"/>
</dbReference>
<gene>
    <name evidence="10" type="ORF">DNG_09076</name>
</gene>
<keyword evidence="4" id="KW-0029">Amino-acid transport</keyword>
<feature type="transmembrane region" description="Helical" evidence="8">
    <location>
        <begin position="156"/>
        <end position="178"/>
    </location>
</feature>
<dbReference type="PANTHER" id="PTHR43341:SF4">
    <property type="entry name" value="ARGININE PERMEASE CAN1-RELATED"/>
    <property type="match status" value="1"/>
</dbReference>
<evidence type="ECO:0000256" key="7">
    <source>
        <dbReference type="SAM" id="MobiDB-lite"/>
    </source>
</evidence>
<feature type="domain" description="Amino acid permease/ SLC12A" evidence="9">
    <location>
        <begin position="47"/>
        <end position="503"/>
    </location>
</feature>
<feature type="transmembrane region" description="Helical" evidence="8">
    <location>
        <begin position="377"/>
        <end position="396"/>
    </location>
</feature>
<evidence type="ECO:0000256" key="2">
    <source>
        <dbReference type="ARBA" id="ARBA00022448"/>
    </source>
</evidence>
<evidence type="ECO:0000313" key="11">
    <source>
        <dbReference type="Proteomes" id="UP001187682"/>
    </source>
</evidence>
<accession>A0AAE8N7N6</accession>
<dbReference type="FunFam" id="1.20.1740.10:FF:000006">
    <property type="entry name" value="General amino acid permease"/>
    <property type="match status" value="1"/>
</dbReference>
<organism evidence="10 11">
    <name type="scientific">Cephalotrichum gorgonifer</name>
    <dbReference type="NCBI Taxonomy" id="2041049"/>
    <lineage>
        <taxon>Eukaryota</taxon>
        <taxon>Fungi</taxon>
        <taxon>Dikarya</taxon>
        <taxon>Ascomycota</taxon>
        <taxon>Pezizomycotina</taxon>
        <taxon>Sordariomycetes</taxon>
        <taxon>Hypocreomycetidae</taxon>
        <taxon>Microascales</taxon>
        <taxon>Microascaceae</taxon>
        <taxon>Cephalotrichum</taxon>
    </lineage>
</organism>
<protein>
    <submittedName>
        <fullName evidence="10">Probable lysine permease</fullName>
    </submittedName>
</protein>
<evidence type="ECO:0000256" key="6">
    <source>
        <dbReference type="ARBA" id="ARBA00023136"/>
    </source>
</evidence>
<keyword evidence="5 8" id="KW-1133">Transmembrane helix</keyword>